<keyword evidence="8" id="KW-0238">DNA-binding</keyword>
<dbReference type="SMART" id="SM00355">
    <property type="entry name" value="ZnF_C2H2"/>
    <property type="match status" value="6"/>
</dbReference>
<keyword evidence="9" id="KW-0804">Transcription</keyword>
<organism evidence="14 15">
    <name type="scientific">Takifugu rubripes</name>
    <name type="common">Japanese pufferfish</name>
    <name type="synonym">Fugu rubripes</name>
    <dbReference type="NCBI Taxonomy" id="31033"/>
    <lineage>
        <taxon>Eukaryota</taxon>
        <taxon>Metazoa</taxon>
        <taxon>Chordata</taxon>
        <taxon>Craniata</taxon>
        <taxon>Vertebrata</taxon>
        <taxon>Euteleostomi</taxon>
        <taxon>Actinopterygii</taxon>
        <taxon>Neopterygii</taxon>
        <taxon>Teleostei</taxon>
        <taxon>Neoteleostei</taxon>
        <taxon>Acanthomorphata</taxon>
        <taxon>Eupercaria</taxon>
        <taxon>Tetraodontiformes</taxon>
        <taxon>Tetradontoidea</taxon>
        <taxon>Tetraodontidae</taxon>
        <taxon>Takifugu</taxon>
    </lineage>
</organism>
<sequence length="364" mass="40548">MRVRKRRSTTMRRDCPAVCCGLYRRNTISHEFHNCVFLSLLVDSSHPWEYRCSVCDLQLPSQFKLQEHMNLHTGPGRIHCVACLREFLCQGEFEQHKKDTGCWGNQEPKTDEIKCLECGERFDKKEELKKHAGAHQRVLKCAECGKGFRSALLLMSHMGGHAGKSPCLCQKKPYHCSQCGKCFTQSGSLKIHTHRVHRGERPFVCSICGKHFSYQSGISLHYRTAHGMLVQHVGEAGAGGASQRTSDSVYPSPPGIFPSVTLGVNPHDNCKSNSSTAVGRDPPGLQSVAGLGCRDSNPQPDNTIQSSRARPVYTCEDCGLQFKDAPSRNKHQILIHYISENSEDDDGRSKTAENDGDNGRDYSK</sequence>
<evidence type="ECO:0000256" key="9">
    <source>
        <dbReference type="ARBA" id="ARBA00023163"/>
    </source>
</evidence>
<evidence type="ECO:0000256" key="12">
    <source>
        <dbReference type="SAM" id="MobiDB-lite"/>
    </source>
</evidence>
<feature type="domain" description="C2H2-type" evidence="13">
    <location>
        <begin position="50"/>
        <end position="77"/>
    </location>
</feature>
<dbReference type="PANTHER" id="PTHR24409">
    <property type="entry name" value="ZINC FINGER PROTEIN 142"/>
    <property type="match status" value="1"/>
</dbReference>
<name>A0A674NC41_TAKRU</name>
<accession>A0A674NC41</accession>
<dbReference type="Pfam" id="PF00096">
    <property type="entry name" value="zf-C2H2"/>
    <property type="match status" value="3"/>
</dbReference>
<dbReference type="GeneTree" id="ENSGT00940000154446"/>
<evidence type="ECO:0000256" key="10">
    <source>
        <dbReference type="ARBA" id="ARBA00023242"/>
    </source>
</evidence>
<dbReference type="InterPro" id="IPR013087">
    <property type="entry name" value="Znf_C2H2_type"/>
</dbReference>
<evidence type="ECO:0000313" key="14">
    <source>
        <dbReference type="Ensembl" id="ENSTRUP00000070781.1"/>
    </source>
</evidence>
<dbReference type="PROSITE" id="PS00028">
    <property type="entry name" value="ZINC_FINGER_C2H2_1"/>
    <property type="match status" value="5"/>
</dbReference>
<feature type="compositionally biased region" description="Basic and acidic residues" evidence="12">
    <location>
        <begin position="347"/>
        <end position="364"/>
    </location>
</feature>
<dbReference type="GO" id="GO:0000981">
    <property type="term" value="F:DNA-binding transcription factor activity, RNA polymerase II-specific"/>
    <property type="evidence" value="ECO:0007669"/>
    <property type="project" value="TreeGrafter"/>
</dbReference>
<keyword evidence="5 11" id="KW-0863">Zinc-finger</keyword>
<dbReference type="GO" id="GO:0005634">
    <property type="term" value="C:nucleus"/>
    <property type="evidence" value="ECO:0007669"/>
    <property type="project" value="UniProtKB-SubCell"/>
</dbReference>
<evidence type="ECO:0000256" key="8">
    <source>
        <dbReference type="ARBA" id="ARBA00023125"/>
    </source>
</evidence>
<evidence type="ECO:0000256" key="3">
    <source>
        <dbReference type="ARBA" id="ARBA00022723"/>
    </source>
</evidence>
<dbReference type="GO" id="GO:0000977">
    <property type="term" value="F:RNA polymerase II transcription regulatory region sequence-specific DNA binding"/>
    <property type="evidence" value="ECO:0007669"/>
    <property type="project" value="TreeGrafter"/>
</dbReference>
<dbReference type="OMA" id="MFDSKTE"/>
<evidence type="ECO:0000256" key="11">
    <source>
        <dbReference type="PROSITE-ProRule" id="PRU00042"/>
    </source>
</evidence>
<dbReference type="InterPro" id="IPR036236">
    <property type="entry name" value="Znf_C2H2_sf"/>
</dbReference>
<feature type="domain" description="C2H2-type" evidence="13">
    <location>
        <begin position="174"/>
        <end position="202"/>
    </location>
</feature>
<evidence type="ECO:0000313" key="15">
    <source>
        <dbReference type="Proteomes" id="UP000005226"/>
    </source>
</evidence>
<dbReference type="Gene3D" id="3.30.160.60">
    <property type="entry name" value="Classic Zinc Finger"/>
    <property type="match status" value="4"/>
</dbReference>
<proteinExistence type="inferred from homology"/>
<dbReference type="InParanoid" id="A0A674NC41"/>
<keyword evidence="6" id="KW-0862">Zinc</keyword>
<evidence type="ECO:0000256" key="5">
    <source>
        <dbReference type="ARBA" id="ARBA00022771"/>
    </source>
</evidence>
<evidence type="ECO:0000259" key="13">
    <source>
        <dbReference type="PROSITE" id="PS50157"/>
    </source>
</evidence>
<feature type="domain" description="C2H2-type" evidence="13">
    <location>
        <begin position="203"/>
        <end position="237"/>
    </location>
</feature>
<evidence type="ECO:0000256" key="2">
    <source>
        <dbReference type="ARBA" id="ARBA00006991"/>
    </source>
</evidence>
<dbReference type="GO" id="GO:0008270">
    <property type="term" value="F:zinc ion binding"/>
    <property type="evidence" value="ECO:0007669"/>
    <property type="project" value="UniProtKB-KW"/>
</dbReference>
<dbReference type="FunFam" id="3.30.160.60:FF:000110">
    <property type="entry name" value="Zinc finger protein-like"/>
    <property type="match status" value="1"/>
</dbReference>
<comment type="similarity">
    <text evidence="2">Belongs to the krueppel C2H2-type zinc-finger protein family.</text>
</comment>
<dbReference type="Proteomes" id="UP000005226">
    <property type="component" value="Chromosome 7"/>
</dbReference>
<feature type="compositionally biased region" description="Polar residues" evidence="12">
    <location>
        <begin position="296"/>
        <end position="308"/>
    </location>
</feature>
<evidence type="ECO:0000256" key="7">
    <source>
        <dbReference type="ARBA" id="ARBA00023015"/>
    </source>
</evidence>
<dbReference type="PANTHER" id="PTHR24409:SF295">
    <property type="entry name" value="AZ2-RELATED"/>
    <property type="match status" value="1"/>
</dbReference>
<feature type="domain" description="C2H2-type" evidence="13">
    <location>
        <begin position="113"/>
        <end position="135"/>
    </location>
</feature>
<evidence type="ECO:0000256" key="1">
    <source>
        <dbReference type="ARBA" id="ARBA00004123"/>
    </source>
</evidence>
<dbReference type="AlphaFoldDB" id="A0A674NC41"/>
<dbReference type="FunFam" id="3.30.160.60:FF:000075">
    <property type="entry name" value="Putative zinc finger protein 536"/>
    <property type="match status" value="1"/>
</dbReference>
<dbReference type="Ensembl" id="ENSTRUT00000072156.1">
    <property type="protein sequence ID" value="ENSTRUP00000070781.1"/>
    <property type="gene ID" value="ENSTRUG00000032597.1"/>
</dbReference>
<feature type="domain" description="C2H2-type" evidence="13">
    <location>
        <begin position="313"/>
        <end position="336"/>
    </location>
</feature>
<reference evidence="14" key="2">
    <citation type="submission" date="2025-08" db="UniProtKB">
        <authorList>
            <consortium name="Ensembl"/>
        </authorList>
    </citation>
    <scope>IDENTIFICATION</scope>
</reference>
<reference evidence="14 15" key="1">
    <citation type="journal article" date="2011" name="Genome Biol. Evol.">
        <title>Integration of the genetic map and genome assembly of fugu facilitates insights into distinct features of genome evolution in teleosts and mammals.</title>
        <authorList>
            <person name="Kai W."/>
            <person name="Kikuchi K."/>
            <person name="Tohari S."/>
            <person name="Chew A.K."/>
            <person name="Tay A."/>
            <person name="Fujiwara A."/>
            <person name="Hosoya S."/>
            <person name="Suetake H."/>
            <person name="Naruse K."/>
            <person name="Brenner S."/>
            <person name="Suzuki Y."/>
            <person name="Venkatesh B."/>
        </authorList>
    </citation>
    <scope>NUCLEOTIDE SEQUENCE [LARGE SCALE GENOMIC DNA]</scope>
</reference>
<dbReference type="PROSITE" id="PS50157">
    <property type="entry name" value="ZINC_FINGER_C2H2_2"/>
    <property type="match status" value="6"/>
</dbReference>
<comment type="subcellular location">
    <subcellularLocation>
        <location evidence="1">Nucleus</location>
    </subcellularLocation>
</comment>
<feature type="region of interest" description="Disordered" evidence="12">
    <location>
        <begin position="268"/>
        <end position="308"/>
    </location>
</feature>
<keyword evidence="10" id="KW-0539">Nucleus</keyword>
<dbReference type="SUPFAM" id="SSF57667">
    <property type="entry name" value="beta-beta-alpha zinc fingers"/>
    <property type="match status" value="3"/>
</dbReference>
<keyword evidence="3" id="KW-0479">Metal-binding</keyword>
<reference evidence="14" key="3">
    <citation type="submission" date="2025-09" db="UniProtKB">
        <authorList>
            <consortium name="Ensembl"/>
        </authorList>
    </citation>
    <scope>IDENTIFICATION</scope>
</reference>
<keyword evidence="15" id="KW-1185">Reference proteome</keyword>
<evidence type="ECO:0000256" key="4">
    <source>
        <dbReference type="ARBA" id="ARBA00022737"/>
    </source>
</evidence>
<keyword evidence="4" id="KW-0677">Repeat</keyword>
<evidence type="ECO:0000256" key="6">
    <source>
        <dbReference type="ARBA" id="ARBA00022833"/>
    </source>
</evidence>
<protein>
    <recommendedName>
        <fullName evidence="13">C2H2-type domain-containing protein</fullName>
    </recommendedName>
</protein>
<feature type="region of interest" description="Disordered" evidence="12">
    <location>
        <begin position="338"/>
        <end position="364"/>
    </location>
</feature>
<keyword evidence="7" id="KW-0805">Transcription regulation</keyword>
<feature type="domain" description="C2H2-type" evidence="13">
    <location>
        <begin position="139"/>
        <end position="166"/>
    </location>
</feature>